<dbReference type="EMBL" id="CAJFCV020000001">
    <property type="protein sequence ID" value="CAG9078723.1"/>
    <property type="molecule type" value="Genomic_DNA"/>
</dbReference>
<evidence type="ECO:0000313" key="6">
    <source>
        <dbReference type="WBParaSite" id="BXY_1167300.1"/>
    </source>
</evidence>
<dbReference type="SMR" id="A0A1I7SF61"/>
<evidence type="ECO:0000313" key="3">
    <source>
        <dbReference type="EMBL" id="CAG9078723.1"/>
    </source>
</evidence>
<accession>A0A1I7SF61</accession>
<dbReference type="InterPro" id="IPR011249">
    <property type="entry name" value="Metalloenz_LuxS/M16"/>
</dbReference>
<evidence type="ECO:0000313" key="4">
    <source>
        <dbReference type="Proteomes" id="UP000095284"/>
    </source>
</evidence>
<dbReference type="AlphaFoldDB" id="A0A1I7SF61"/>
<dbReference type="EMBL" id="CAJFDI010000001">
    <property type="protein sequence ID" value="CAD5207594.1"/>
    <property type="molecule type" value="Genomic_DNA"/>
</dbReference>
<reference evidence="3" key="2">
    <citation type="submission" date="2020-08" db="EMBL/GenBank/DDBJ databases">
        <authorList>
            <person name="Kikuchi T."/>
        </authorList>
    </citation>
    <scope>NUCLEOTIDE SEQUENCE</scope>
    <source>
        <strain evidence="2">Ka4C1</strain>
    </source>
</reference>
<evidence type="ECO:0000259" key="1">
    <source>
        <dbReference type="Pfam" id="PF05193"/>
    </source>
</evidence>
<name>A0A1I7SF61_BURXY</name>
<protein>
    <submittedName>
        <fullName evidence="2">(pine wood nematode) hypothetical protein</fullName>
    </submittedName>
</protein>
<evidence type="ECO:0000313" key="5">
    <source>
        <dbReference type="Proteomes" id="UP000659654"/>
    </source>
</evidence>
<organism evidence="4 6">
    <name type="scientific">Bursaphelenchus xylophilus</name>
    <name type="common">Pinewood nematode worm</name>
    <name type="synonym">Aphelenchoides xylophilus</name>
    <dbReference type="NCBI Taxonomy" id="6326"/>
    <lineage>
        <taxon>Eukaryota</taxon>
        <taxon>Metazoa</taxon>
        <taxon>Ecdysozoa</taxon>
        <taxon>Nematoda</taxon>
        <taxon>Chromadorea</taxon>
        <taxon>Rhabditida</taxon>
        <taxon>Tylenchina</taxon>
        <taxon>Tylenchomorpha</taxon>
        <taxon>Aphelenchoidea</taxon>
        <taxon>Aphelenchoididae</taxon>
        <taxon>Bursaphelenchus</taxon>
    </lineage>
</organism>
<dbReference type="OrthoDB" id="4953at2759"/>
<dbReference type="Proteomes" id="UP000582659">
    <property type="component" value="Unassembled WGS sequence"/>
</dbReference>
<dbReference type="PANTHER" id="PTHR43016">
    <property type="entry name" value="PRESEQUENCE PROTEASE"/>
    <property type="match status" value="1"/>
</dbReference>
<dbReference type="PANTHER" id="PTHR43016:SF16">
    <property type="entry name" value="METALLOPROTEASE, PUTATIVE (AFU_ORTHOLOGUE AFUA_4G07610)-RELATED"/>
    <property type="match status" value="1"/>
</dbReference>
<evidence type="ECO:0000313" key="2">
    <source>
        <dbReference type="EMBL" id="CAD5207594.1"/>
    </source>
</evidence>
<reference evidence="6" key="1">
    <citation type="submission" date="2016-11" db="UniProtKB">
        <authorList>
            <consortium name="WormBaseParasite"/>
        </authorList>
    </citation>
    <scope>IDENTIFICATION</scope>
</reference>
<proteinExistence type="predicted"/>
<dbReference type="Proteomes" id="UP000095284">
    <property type="component" value="Unplaced"/>
</dbReference>
<dbReference type="Pfam" id="PF05193">
    <property type="entry name" value="Peptidase_M16_C"/>
    <property type="match status" value="1"/>
</dbReference>
<dbReference type="Proteomes" id="UP000659654">
    <property type="component" value="Unassembled WGS sequence"/>
</dbReference>
<keyword evidence="5" id="KW-1185">Reference proteome</keyword>
<dbReference type="InterPro" id="IPR007863">
    <property type="entry name" value="Peptidase_M16_C"/>
</dbReference>
<dbReference type="SUPFAM" id="SSF63411">
    <property type="entry name" value="LuxS/MPP-like metallohydrolase"/>
    <property type="match status" value="1"/>
</dbReference>
<sequence length="1007" mass="114829">MEVDSDRDCFPQEVRLIPCGKTFFGGKIPFQLYKSPSNGLHLGIARSNSKAVDVNVTLATDPGYGDGVALATAKMSLLGGRSCSSVNFIPQLAANCFCPNKRTLINISQSHTSFTFRTLSESAFLNFLTALYSSLLFPEFTDEKFLNEIYKIAEFSHESGCLFEELLGTEHHLTKLMDEQKTRILFEEASLLRESPVGSCNSVRTFLTLDSIKAFHSQYYKPSNIFITVVGNVNSYDIPLFNSLTFIPDPNPIERPFCNLEIPNPSCHYENVTKVAGLSQTGEPSVVLGFLGGNARDITTLTAAEVFANYLCKFSSLQSEFLPEYAASIEVKLKVLPRWEISVEFDGVPSEKTNMIAEKFLGLVRAREFIDHSRIELAALDLIHENQQRIAQDTFQPELFERIRRFQQYSLAIDDEFALARNLNPHVFYEHHAKQPNEAWTEFVTEWFNENCAVLVGLPTNASETRMDPCFQEHIRISCEMEKYANQSEIFEKAERAEIHLLEHHAGPNENVKTSVFPTQLPFKAHKTWIIEADTKRLPKGIEAWKKFLNVQSIPTIFHEIEENKSGLSACFNIRLDDFEPNLLNFVPLLIKLLQNSAVSTPEGRLLKEEVLRIRLDELQSWSTKLVNHGKMGMVMIEIKPKENNIELVSKWFHHTLIYSVFSQDEVKSSIQQLLYESVKASSDLSALNSVILNHVQLDSDDVRRRFNPVLLENFHLTCLNRIIDEPQALIDELELIRKKVINSPINLHIIGGLDEIKLEKKMDFADFLKKRSDNCETEVLQMRFPTSTPFHWGPTSETRLLAKDNLPARSSLFERAHYKTERFSETHAAILIVANYASMPGGIFWTELVKIGAANALELKYSVEDECLELKIEGSYELRAIREEVSEKLKRICEGRNVDEFLFESAKKTSVTEIIENYYENYNEQLINDFINNIKEHDLLEFISKVLSMERSQATRLAFSAMYKIVLADNPRSVVCAEWNISNEDWTSRGAFRTTASKIDISDLLC</sequence>
<dbReference type="WBParaSite" id="BXY_1167300.1">
    <property type="protein sequence ID" value="BXY_1167300.1"/>
    <property type="gene ID" value="BXY_1167300"/>
</dbReference>
<gene>
    <name evidence="2" type="ORF">BXYJ_LOCUS3</name>
</gene>
<dbReference type="eggNOG" id="KOG0961">
    <property type="taxonomic scope" value="Eukaryota"/>
</dbReference>
<dbReference type="GO" id="GO:0046872">
    <property type="term" value="F:metal ion binding"/>
    <property type="evidence" value="ECO:0007669"/>
    <property type="project" value="InterPro"/>
</dbReference>
<feature type="domain" description="Peptidase M16 C-terminal" evidence="1">
    <location>
        <begin position="207"/>
        <end position="320"/>
    </location>
</feature>
<dbReference type="Gene3D" id="3.30.830.10">
    <property type="entry name" value="Metalloenzyme, LuxS/M16 peptidase-like"/>
    <property type="match status" value="1"/>
</dbReference>